<name>A0A0L0D9Z9_THETB</name>
<feature type="region of interest" description="Disordered" evidence="2">
    <location>
        <begin position="419"/>
        <end position="473"/>
    </location>
</feature>
<feature type="domain" description="Rap-GAP" evidence="3">
    <location>
        <begin position="146"/>
        <end position="359"/>
    </location>
</feature>
<dbReference type="AlphaFoldDB" id="A0A0L0D9Z9"/>
<dbReference type="GO" id="GO:0051056">
    <property type="term" value="P:regulation of small GTPase mediated signal transduction"/>
    <property type="evidence" value="ECO:0007669"/>
    <property type="project" value="InterPro"/>
</dbReference>
<sequence>MEMDIPRRVIKWGRQSKSGTGRQVDRLVESPPQYAAWFARLFPSVDHVHFVAVLPKAEVVVVSVAAIAVNPVGLQYRVILWRRQGVSRNLVESLLQKPLHELLVAIDPDLAKWSGCFKRLVVPRAQHETSRSLVVTSMLSRLNGTLLRMEADDVAPKVVASLLYARPGVRTIDGALRVDSPPSAEYHQFLDLVGDVVALRNFRGYSGGLDTRSDATGEHSLYVGDVAGSEIMFHVATMLPVPSVRDFVDGNAIQLVFSDDPYACLDTSVLASVQTDVVIVVSPVNDHAIHGAAYAVAVARTHDMPAFGPILDSVYPRGEAFAAALRAKIVNAAKASAAWRASALYQIATKRRGDALSKLVGSVSAYLVPLGEFVRDDDDSDAPSRAPSFSTSFAMPGCGVPTKRARAARAKRPHRIEIFAERNGTVPAPFGRSAQQPVNKKAKSASPSASAPQPGKRNRPKNTSSRSAKLPSSAVGLSLPEVVTGAQVTSVTRVEIEGERPMTVFATDVGIYASSDGHRSLPRLVARIGDASQIEAFNAVGQLVIRRQGRLERIAIGALVAAFSGGELPDPVVIAAAADAVLSAVLSLPEAQCVGVVTSGPALQMLAWSAEARAFEMISSAALPFAPEAIEASLMLVGFMVSKDVTSVLVQLEHNSLFPKPPRVFCKAVSSDDGNAVVSFPNGSRPYETLMPAPSWTESMASLYGSSISEESSLASSSSGHSGLLSLSQLPKPGDNVLIPSPGSASLGRALTAVQSSIFVPGEVTKASRFLGLRPIDAGSMLAVFDTFGVVLLAAPQLHPHHILKWPERALDAFVVAPWLVATVHASCTRLSSLLSLAEIEEHAIVAPPSTEDRHVTLPTISPHHPYVVDWDADTLLTSIYAVST</sequence>
<protein>
    <recommendedName>
        <fullName evidence="3">Rap-GAP domain-containing protein</fullName>
    </recommendedName>
</protein>
<dbReference type="EMBL" id="GL349453">
    <property type="protein sequence ID" value="KNC49169.1"/>
    <property type="molecule type" value="Genomic_DNA"/>
</dbReference>
<dbReference type="InterPro" id="IPR035974">
    <property type="entry name" value="Rap/Ran-GAP_sf"/>
</dbReference>
<evidence type="ECO:0000256" key="1">
    <source>
        <dbReference type="ARBA" id="ARBA00022468"/>
    </source>
</evidence>
<dbReference type="PROSITE" id="PS50085">
    <property type="entry name" value="RAPGAP"/>
    <property type="match status" value="1"/>
</dbReference>
<dbReference type="InterPro" id="IPR050989">
    <property type="entry name" value="Rap1_Ran_GAP"/>
</dbReference>
<dbReference type="eggNOG" id="KOG3686">
    <property type="taxonomic scope" value="Eukaryota"/>
</dbReference>
<evidence type="ECO:0000259" key="3">
    <source>
        <dbReference type="PROSITE" id="PS50085"/>
    </source>
</evidence>
<evidence type="ECO:0000256" key="2">
    <source>
        <dbReference type="SAM" id="MobiDB-lite"/>
    </source>
</evidence>
<keyword evidence="1" id="KW-0343">GTPase activation</keyword>
<dbReference type="GeneID" id="25564619"/>
<dbReference type="Pfam" id="PF02145">
    <property type="entry name" value="Rap_GAP"/>
    <property type="match status" value="1"/>
</dbReference>
<evidence type="ECO:0000313" key="4">
    <source>
        <dbReference type="EMBL" id="KNC49169.1"/>
    </source>
</evidence>
<dbReference type="GO" id="GO:0005096">
    <property type="term" value="F:GTPase activator activity"/>
    <property type="evidence" value="ECO:0007669"/>
    <property type="project" value="UniProtKB-KW"/>
</dbReference>
<proteinExistence type="predicted"/>
<dbReference type="SUPFAM" id="SSF111347">
    <property type="entry name" value="Rap/Ran-GAP"/>
    <property type="match status" value="1"/>
</dbReference>
<accession>A0A0L0D9Z9</accession>
<dbReference type="RefSeq" id="XP_013758189.1">
    <property type="nucleotide sequence ID" value="XM_013902735.1"/>
</dbReference>
<dbReference type="GO" id="GO:0005737">
    <property type="term" value="C:cytoplasm"/>
    <property type="evidence" value="ECO:0007669"/>
    <property type="project" value="TreeGrafter"/>
</dbReference>
<keyword evidence="5" id="KW-1185">Reference proteome</keyword>
<reference evidence="4 5" key="1">
    <citation type="submission" date="2010-05" db="EMBL/GenBank/DDBJ databases">
        <title>The Genome Sequence of Thecamonas trahens ATCC 50062.</title>
        <authorList>
            <consortium name="The Broad Institute Genome Sequencing Platform"/>
            <person name="Russ C."/>
            <person name="Cuomo C."/>
            <person name="Shea T."/>
            <person name="Young S.K."/>
            <person name="Zeng Q."/>
            <person name="Koehrsen M."/>
            <person name="Haas B."/>
            <person name="Borodovsky M."/>
            <person name="Guigo R."/>
            <person name="Alvarado L."/>
            <person name="Berlin A."/>
            <person name="Bochicchio J."/>
            <person name="Borenstein D."/>
            <person name="Chapman S."/>
            <person name="Chen Z."/>
            <person name="Freedman E."/>
            <person name="Gellesch M."/>
            <person name="Goldberg J."/>
            <person name="Griggs A."/>
            <person name="Gujja S."/>
            <person name="Heilman E."/>
            <person name="Heiman D."/>
            <person name="Hepburn T."/>
            <person name="Howarth C."/>
            <person name="Jen D."/>
            <person name="Larson L."/>
            <person name="Mehta T."/>
            <person name="Park D."/>
            <person name="Pearson M."/>
            <person name="Roberts A."/>
            <person name="Saif S."/>
            <person name="Shenoy N."/>
            <person name="Sisk P."/>
            <person name="Stolte C."/>
            <person name="Sykes S."/>
            <person name="Thomson T."/>
            <person name="Walk T."/>
            <person name="White J."/>
            <person name="Yandava C."/>
            <person name="Burger G."/>
            <person name="Gray M.W."/>
            <person name="Holland P.W.H."/>
            <person name="King N."/>
            <person name="Lang F.B.F."/>
            <person name="Roger A.J."/>
            <person name="Ruiz-Trillo I."/>
            <person name="Lander E."/>
            <person name="Nusbaum C."/>
        </authorList>
    </citation>
    <scope>NUCLEOTIDE SEQUENCE [LARGE SCALE GENOMIC DNA]</scope>
    <source>
        <strain evidence="4 5">ATCC 50062</strain>
    </source>
</reference>
<dbReference type="STRING" id="461836.A0A0L0D9Z9"/>
<gene>
    <name evidence="4" type="ORF">AMSG_05148</name>
</gene>
<organism evidence="4 5">
    <name type="scientific">Thecamonas trahens ATCC 50062</name>
    <dbReference type="NCBI Taxonomy" id="461836"/>
    <lineage>
        <taxon>Eukaryota</taxon>
        <taxon>Apusozoa</taxon>
        <taxon>Apusomonadida</taxon>
        <taxon>Apusomonadidae</taxon>
        <taxon>Thecamonas</taxon>
    </lineage>
</organism>
<dbReference type="InterPro" id="IPR000331">
    <property type="entry name" value="Rap/Ran_GAP_dom"/>
</dbReference>
<evidence type="ECO:0000313" key="5">
    <source>
        <dbReference type="Proteomes" id="UP000054408"/>
    </source>
</evidence>
<dbReference type="PANTHER" id="PTHR15711:SF22">
    <property type="entry name" value="RAP-GAP DOMAIN-CONTAINING PROTEIN"/>
    <property type="match status" value="1"/>
</dbReference>
<dbReference type="PANTHER" id="PTHR15711">
    <property type="entry name" value="RAP GTPASE-ACTIVATING PROTEIN"/>
    <property type="match status" value="1"/>
</dbReference>
<dbReference type="Proteomes" id="UP000054408">
    <property type="component" value="Unassembled WGS sequence"/>
</dbReference>
<dbReference type="Gene3D" id="3.40.50.11210">
    <property type="entry name" value="Rap/Ran-GAP"/>
    <property type="match status" value="1"/>
</dbReference>
<feature type="compositionally biased region" description="Low complexity" evidence="2">
    <location>
        <begin position="444"/>
        <end position="455"/>
    </location>
</feature>